<dbReference type="Pfam" id="PF01553">
    <property type="entry name" value="Acyltransferase"/>
    <property type="match status" value="1"/>
</dbReference>
<reference evidence="3 4" key="1">
    <citation type="journal article" date="2013" name="Genome Announc.">
        <title>Draft Genome of the Nitrogen-Fixing Bacterium Pseudomonas stutzeri Strain KOS6 Isolated from Industrial Hydrocarbon Sludge.</title>
        <authorList>
            <person name="Grigoryeva T.V."/>
            <person name="Laikov A.V."/>
            <person name="Naumova R.P."/>
            <person name="Manolov A.I."/>
            <person name="Larin A.K."/>
            <person name="Karpova I.Y."/>
            <person name="Semashko T.A."/>
            <person name="Alexeev D.G."/>
            <person name="Kostryukova E.S."/>
            <person name="Muller R."/>
            <person name="Govorun V.M."/>
        </authorList>
    </citation>
    <scope>NUCLEOTIDE SEQUENCE [LARGE SCALE GENOMIC DNA]</scope>
    <source>
        <strain evidence="3 4">KOS6</strain>
    </source>
</reference>
<protein>
    <submittedName>
        <fullName evidence="3">Acyltransferase</fullName>
    </submittedName>
</protein>
<evidence type="ECO:0000313" key="3">
    <source>
        <dbReference type="EMBL" id="EWC40060.1"/>
    </source>
</evidence>
<keyword evidence="3" id="KW-0808">Transferase</keyword>
<dbReference type="NCBIfam" id="NF010621">
    <property type="entry name" value="PRK14014.1"/>
    <property type="match status" value="1"/>
</dbReference>
<evidence type="ECO:0000259" key="2">
    <source>
        <dbReference type="SMART" id="SM00563"/>
    </source>
</evidence>
<proteinExistence type="predicted"/>
<evidence type="ECO:0000313" key="4">
    <source>
        <dbReference type="Proteomes" id="UP000026923"/>
    </source>
</evidence>
<keyword evidence="1" id="KW-0472">Membrane</keyword>
<dbReference type="SMART" id="SM00563">
    <property type="entry name" value="PlsC"/>
    <property type="match status" value="1"/>
</dbReference>
<feature type="transmembrane region" description="Helical" evidence="1">
    <location>
        <begin position="64"/>
        <end position="91"/>
    </location>
</feature>
<keyword evidence="1" id="KW-1133">Transmembrane helix</keyword>
<sequence>MRRLFIAVGQLTSASPSSREAVQHDRACARLLQFGAQSLLLAPRIRRIDENYMLSFLPAPLRGALAALLLALNTLFWCWPLFALSLLKLLLPFPAIQRTLRFGMHWIAESWIAVNSFWMDSVRSIRWDVQGLNQVDMQHSYLVTSNHQSWADILALQYQFNRRMPILKFFLKQELIWVPVIGLCWWALEFPFMKRFSKAYLAKYPEKRGQDLATTRKACERYRTNPVSVFNFIEGTRFTDDKHTEQASPYRYLLKPRAGGIAFVIDAMGEQLTALINVTIHYPDGRPTFWDLLAGNIRQVVLRIKAQPIPSEFLRRNYDQDEAYRLAFQQWVNQLWSEKDLHLAQLHEQFPAQR</sequence>
<accession>A0A061JNW0</accession>
<dbReference type="CDD" id="cd07990">
    <property type="entry name" value="LPLAT_LCLAT1-like"/>
    <property type="match status" value="1"/>
</dbReference>
<evidence type="ECO:0000256" key="1">
    <source>
        <dbReference type="SAM" id="Phobius"/>
    </source>
</evidence>
<keyword evidence="3" id="KW-0012">Acyltransferase</keyword>
<dbReference type="AlphaFoldDB" id="A0A061JNW0"/>
<name>A0A061JNW0_STUST</name>
<dbReference type="HOGENOM" id="CLU_054727_0_0_6"/>
<dbReference type="EMBL" id="AMCZ02000026">
    <property type="protein sequence ID" value="EWC40060.1"/>
    <property type="molecule type" value="Genomic_DNA"/>
</dbReference>
<keyword evidence="1" id="KW-0812">Transmembrane</keyword>
<organism evidence="3 4">
    <name type="scientific">Stutzerimonas stutzeri KOS6</name>
    <dbReference type="NCBI Taxonomy" id="1218352"/>
    <lineage>
        <taxon>Bacteria</taxon>
        <taxon>Pseudomonadati</taxon>
        <taxon>Pseudomonadota</taxon>
        <taxon>Gammaproteobacteria</taxon>
        <taxon>Pseudomonadales</taxon>
        <taxon>Pseudomonadaceae</taxon>
        <taxon>Stutzerimonas</taxon>
    </lineage>
</organism>
<comment type="caution">
    <text evidence="3">The sequence shown here is derived from an EMBL/GenBank/DDBJ whole genome shotgun (WGS) entry which is preliminary data.</text>
</comment>
<dbReference type="SUPFAM" id="SSF69593">
    <property type="entry name" value="Glycerol-3-phosphate (1)-acyltransferase"/>
    <property type="match status" value="1"/>
</dbReference>
<dbReference type="InterPro" id="IPR002123">
    <property type="entry name" value="Plipid/glycerol_acylTrfase"/>
</dbReference>
<dbReference type="GO" id="GO:0016746">
    <property type="term" value="F:acyltransferase activity"/>
    <property type="evidence" value="ECO:0007669"/>
    <property type="project" value="UniProtKB-KW"/>
</dbReference>
<dbReference type="Proteomes" id="UP000026923">
    <property type="component" value="Unassembled WGS sequence"/>
</dbReference>
<gene>
    <name evidence="3" type="ORF">B597_017290</name>
</gene>
<dbReference type="PANTHER" id="PTHR10983:SF16">
    <property type="entry name" value="LYSOCARDIOLIPIN ACYLTRANSFERASE 1"/>
    <property type="match status" value="1"/>
</dbReference>
<feature type="domain" description="Phospholipid/glycerol acyltransferase" evidence="2">
    <location>
        <begin position="141"/>
        <end position="283"/>
    </location>
</feature>
<dbReference type="PANTHER" id="PTHR10983">
    <property type="entry name" value="1-ACYLGLYCEROL-3-PHOSPHATE ACYLTRANSFERASE-RELATED"/>
    <property type="match status" value="1"/>
</dbReference>
<dbReference type="eggNOG" id="COG0204">
    <property type="taxonomic scope" value="Bacteria"/>
</dbReference>